<comment type="caution">
    <text evidence="1">The sequence shown here is derived from an EMBL/GenBank/DDBJ whole genome shotgun (WGS) entry which is preliminary data.</text>
</comment>
<protein>
    <submittedName>
        <fullName evidence="1">Uncharacterized protein</fullName>
    </submittedName>
</protein>
<accession>A0A915Z832</accession>
<dbReference type="AlphaFoldDB" id="A0A915Z832"/>
<dbReference type="Proteomes" id="UP000684084">
    <property type="component" value="Unassembled WGS sequence"/>
</dbReference>
<reference evidence="1" key="1">
    <citation type="submission" date="2020-05" db="EMBL/GenBank/DDBJ databases">
        <authorList>
            <person name="Rincon C."/>
            <person name="Sanders R I."/>
            <person name="Robbins C."/>
            <person name="Chaturvedi A."/>
        </authorList>
    </citation>
    <scope>NUCLEOTIDE SEQUENCE</scope>
    <source>
        <strain evidence="1">CHB12</strain>
    </source>
</reference>
<dbReference type="EMBL" id="CAGKOT010000020">
    <property type="protein sequence ID" value="CAB5364984.1"/>
    <property type="molecule type" value="Genomic_DNA"/>
</dbReference>
<name>A0A915Z832_9GLOM</name>
<gene>
    <name evidence="1" type="ORF">CHRIB12_LOCUS10243</name>
</gene>
<sequence length="71" mass="8414">MVEKNTFLRYKTSTSERYCHRNLVRHISKTFHPDQSCIIQKKKIFVSNDTIGMRIKTKIIYHNALLTKSSN</sequence>
<dbReference type="OrthoDB" id="10312374at2759"/>
<evidence type="ECO:0000313" key="1">
    <source>
        <dbReference type="EMBL" id="CAB5364984.1"/>
    </source>
</evidence>
<organism evidence="1 2">
    <name type="scientific">Rhizophagus irregularis</name>
    <dbReference type="NCBI Taxonomy" id="588596"/>
    <lineage>
        <taxon>Eukaryota</taxon>
        <taxon>Fungi</taxon>
        <taxon>Fungi incertae sedis</taxon>
        <taxon>Mucoromycota</taxon>
        <taxon>Glomeromycotina</taxon>
        <taxon>Glomeromycetes</taxon>
        <taxon>Glomerales</taxon>
        <taxon>Glomeraceae</taxon>
        <taxon>Rhizophagus</taxon>
    </lineage>
</organism>
<dbReference type="VEuPathDB" id="FungiDB:RhiirFUN_019856"/>
<evidence type="ECO:0000313" key="2">
    <source>
        <dbReference type="Proteomes" id="UP000684084"/>
    </source>
</evidence>
<proteinExistence type="predicted"/>